<evidence type="ECO:0000256" key="12">
    <source>
        <dbReference type="ARBA" id="ARBA00023137"/>
    </source>
</evidence>
<keyword evidence="12" id="KW-0829">Tyrosine-protein kinase</keyword>
<accession>A0A0U4VKY6</accession>
<dbReference type="InterPro" id="IPR003856">
    <property type="entry name" value="LPS_length_determ_N"/>
</dbReference>
<evidence type="ECO:0000256" key="8">
    <source>
        <dbReference type="ARBA" id="ARBA00022777"/>
    </source>
</evidence>
<feature type="coiled-coil region" evidence="14">
    <location>
        <begin position="272"/>
        <end position="299"/>
    </location>
</feature>
<dbReference type="KEGG" id="por:APT59_05580"/>
<evidence type="ECO:0000256" key="14">
    <source>
        <dbReference type="SAM" id="Coils"/>
    </source>
</evidence>
<feature type="domain" description="Polysaccharide chain length determinant N-terminal" evidence="16">
    <location>
        <begin position="19"/>
        <end position="106"/>
    </location>
</feature>
<dbReference type="SUPFAM" id="SSF52540">
    <property type="entry name" value="P-loop containing nucleoside triphosphate hydrolases"/>
    <property type="match status" value="1"/>
</dbReference>
<sequence>MDKSHQALPPAPHAADIGFARYCAALWRHRRGLLACVVLCTLLGVAYAQFAAPRYQAVATLQIEYQRGIVRLDDADNGRPMPPPEAITEMQLLTSRRVVGEVVDALGLDLSVTPRRVPLLGDWLARRHERASAAIATAPFGLHRFGWGGEQLTIASLTVPAALYGQPLTLTAEAPDRFVLADAKGNRLLEGRLGQPASAGELRLDIAQLHAYPGTEFILVKQRRGVAIQALQERLRVSERGKRSGILSIQLQDTDALRAQRILQGLTEAYVRQDVTRNADESTQQLAFLRQELPRVNQRLSAGRQALDSYQRQRGSIAIGAEGRSLLSQAVELDGQLSALEMERLGLALRFTPTHPLYQTLLARRQVLNRQRQVLQRRLGQLPQTQQEVLRLQREVEAADKVYALISRRIQELSVVRAGTVSDVRIIDHAYTQIAPVYPKKPLLILSALLFGCLAGGAWVYLRASLERGIEDAGSLEELGLPVLAQLPLAPGRQAGGSLQTPLDAGYQEALRILRTSLAFARTEARNDLLLVTSASPGAGKSSVAVQLARVLAEGGMRVLLVDADLRRGRLHRRLQLTRRPGLAEVLAGLATPEQAIQPTVIAGLDCLVGGIRPPNPAELLMSSRCTELLRGLQQDYELVILDTPPVLAVTDAVLLAAQAGTCLLVSRHGCNTAKEIEATQRQFAHSGLVLQGAVLNAVPPQPFARGSLGLLVS</sequence>
<evidence type="ECO:0000256" key="2">
    <source>
        <dbReference type="ARBA" id="ARBA00008883"/>
    </source>
</evidence>
<dbReference type="GO" id="GO:0004713">
    <property type="term" value="F:protein tyrosine kinase activity"/>
    <property type="evidence" value="ECO:0007669"/>
    <property type="project" value="UniProtKB-KW"/>
</dbReference>
<evidence type="ECO:0000256" key="11">
    <source>
        <dbReference type="ARBA" id="ARBA00023136"/>
    </source>
</evidence>
<proteinExistence type="inferred from homology"/>
<dbReference type="InterPro" id="IPR005702">
    <property type="entry name" value="Wzc-like_C"/>
</dbReference>
<dbReference type="InterPro" id="IPR027417">
    <property type="entry name" value="P-loop_NTPase"/>
</dbReference>
<evidence type="ECO:0000256" key="13">
    <source>
        <dbReference type="ARBA" id="ARBA00053015"/>
    </source>
</evidence>
<dbReference type="NCBIfam" id="TIGR01007">
    <property type="entry name" value="eps_fam"/>
    <property type="match status" value="1"/>
</dbReference>
<name>A0A0U4VKY6_9PSED</name>
<keyword evidence="14" id="KW-0175">Coiled coil</keyword>
<evidence type="ECO:0000256" key="1">
    <source>
        <dbReference type="ARBA" id="ARBA00004429"/>
    </source>
</evidence>
<organism evidence="19 20">
    <name type="scientific">Pseudomonas oryzihabitans</name>
    <dbReference type="NCBI Taxonomy" id="47885"/>
    <lineage>
        <taxon>Bacteria</taxon>
        <taxon>Pseudomonadati</taxon>
        <taxon>Pseudomonadota</taxon>
        <taxon>Gammaproteobacteria</taxon>
        <taxon>Pseudomonadales</taxon>
        <taxon>Pseudomonadaceae</taxon>
        <taxon>Pseudomonas</taxon>
    </lineage>
</organism>
<comment type="subcellular location">
    <subcellularLocation>
        <location evidence="1">Cell inner membrane</location>
        <topology evidence="1">Multi-pass membrane protein</topology>
    </subcellularLocation>
</comment>
<comment type="similarity">
    <text evidence="2">Belongs to the etk/wzc family.</text>
</comment>
<evidence type="ECO:0000256" key="4">
    <source>
        <dbReference type="ARBA" id="ARBA00022519"/>
    </source>
</evidence>
<evidence type="ECO:0000313" key="19">
    <source>
        <dbReference type="EMBL" id="ALZ83703.1"/>
    </source>
</evidence>
<evidence type="ECO:0000256" key="15">
    <source>
        <dbReference type="SAM" id="Phobius"/>
    </source>
</evidence>
<feature type="domain" description="Tyrosine-protein kinase G-rich" evidence="18">
    <location>
        <begin position="384"/>
        <end position="464"/>
    </location>
</feature>
<dbReference type="PANTHER" id="PTHR32309">
    <property type="entry name" value="TYROSINE-PROTEIN KINASE"/>
    <property type="match status" value="1"/>
</dbReference>
<evidence type="ECO:0000256" key="6">
    <source>
        <dbReference type="ARBA" id="ARBA00022692"/>
    </source>
</evidence>
<evidence type="ECO:0000256" key="9">
    <source>
        <dbReference type="ARBA" id="ARBA00022840"/>
    </source>
</evidence>
<keyword evidence="3" id="KW-1003">Cell membrane</keyword>
<feature type="domain" description="AAA" evidence="17">
    <location>
        <begin position="538"/>
        <end position="658"/>
    </location>
</feature>
<evidence type="ECO:0000256" key="5">
    <source>
        <dbReference type="ARBA" id="ARBA00022679"/>
    </source>
</evidence>
<dbReference type="Pfam" id="PF13807">
    <property type="entry name" value="GNVR"/>
    <property type="match status" value="1"/>
</dbReference>
<dbReference type="CDD" id="cd05387">
    <property type="entry name" value="BY-kinase"/>
    <property type="match status" value="1"/>
</dbReference>
<reference evidence="19 20" key="1">
    <citation type="submission" date="2016-01" db="EMBL/GenBank/DDBJ databases">
        <title>Annotation of Pseudomonas oryzihabitans USDA-ARS-USMARC-56511.</title>
        <authorList>
            <person name="Harhay G.P."/>
            <person name="Harhay D.M."/>
            <person name="Smith T.P.L."/>
            <person name="Bono J.L."/>
            <person name="Heaton M.P."/>
            <person name="Clawson M.L."/>
            <person name="Chitko-Mckown C.G."/>
            <person name="Capik S.F."/>
            <person name="DeDonder K.D."/>
            <person name="Apley M.D."/>
            <person name="Lubbers B.V."/>
            <person name="White B.J."/>
            <person name="Larson R.L."/>
        </authorList>
    </citation>
    <scope>NUCLEOTIDE SEQUENCE [LARGE SCALE GENOMIC DNA]</scope>
    <source>
        <strain evidence="19 20">USDA-ARS-USMARC-56511</strain>
    </source>
</reference>
<keyword evidence="9" id="KW-0067">ATP-binding</keyword>
<dbReference type="Pfam" id="PF02706">
    <property type="entry name" value="Wzz"/>
    <property type="match status" value="1"/>
</dbReference>
<dbReference type="PANTHER" id="PTHR32309:SF32">
    <property type="entry name" value="TYROSINE-PROTEIN KINASE ETK-RELATED"/>
    <property type="match status" value="1"/>
</dbReference>
<dbReference type="Pfam" id="PF23607">
    <property type="entry name" value="WZC_N"/>
    <property type="match status" value="1"/>
</dbReference>
<dbReference type="AlphaFoldDB" id="A0A0U4VKY6"/>
<dbReference type="GO" id="GO:0005524">
    <property type="term" value="F:ATP binding"/>
    <property type="evidence" value="ECO:0007669"/>
    <property type="project" value="UniProtKB-KW"/>
</dbReference>
<evidence type="ECO:0000256" key="3">
    <source>
        <dbReference type="ARBA" id="ARBA00022475"/>
    </source>
</evidence>
<dbReference type="InterPro" id="IPR025669">
    <property type="entry name" value="AAA_dom"/>
</dbReference>
<comment type="catalytic activity">
    <reaction evidence="13">
        <text>L-tyrosyl-[protein] + ATP = O-phospho-L-tyrosyl-[protein] + ADP + H(+)</text>
        <dbReference type="Rhea" id="RHEA:10596"/>
        <dbReference type="Rhea" id="RHEA-COMP:10136"/>
        <dbReference type="Rhea" id="RHEA-COMP:20101"/>
        <dbReference type="ChEBI" id="CHEBI:15378"/>
        <dbReference type="ChEBI" id="CHEBI:30616"/>
        <dbReference type="ChEBI" id="CHEBI:46858"/>
        <dbReference type="ChEBI" id="CHEBI:61978"/>
        <dbReference type="ChEBI" id="CHEBI:456216"/>
    </reaction>
</comment>
<dbReference type="RefSeq" id="WP_059313952.1">
    <property type="nucleotide sequence ID" value="NZ_CP013987.1"/>
</dbReference>
<evidence type="ECO:0000259" key="18">
    <source>
        <dbReference type="Pfam" id="PF13807"/>
    </source>
</evidence>
<keyword evidence="10 15" id="KW-1133">Transmembrane helix</keyword>
<feature type="transmembrane region" description="Helical" evidence="15">
    <location>
        <begin position="32"/>
        <end position="52"/>
    </location>
</feature>
<evidence type="ECO:0000259" key="17">
    <source>
        <dbReference type="Pfam" id="PF13614"/>
    </source>
</evidence>
<dbReference type="Pfam" id="PF13614">
    <property type="entry name" value="AAA_31"/>
    <property type="match status" value="1"/>
</dbReference>
<keyword evidence="4" id="KW-0997">Cell inner membrane</keyword>
<dbReference type="GO" id="GO:0005886">
    <property type="term" value="C:plasma membrane"/>
    <property type="evidence" value="ECO:0007669"/>
    <property type="project" value="UniProtKB-SubCell"/>
</dbReference>
<dbReference type="EMBL" id="CP013987">
    <property type="protein sequence ID" value="ALZ83703.1"/>
    <property type="molecule type" value="Genomic_DNA"/>
</dbReference>
<dbReference type="OrthoDB" id="9775724at2"/>
<keyword evidence="6 15" id="KW-0812">Transmembrane</keyword>
<feature type="coiled-coil region" evidence="14">
    <location>
        <begin position="358"/>
        <end position="402"/>
    </location>
</feature>
<keyword evidence="8 19" id="KW-0418">Kinase</keyword>
<dbReference type="Proteomes" id="UP000064137">
    <property type="component" value="Chromosome"/>
</dbReference>
<evidence type="ECO:0000259" key="16">
    <source>
        <dbReference type="Pfam" id="PF02706"/>
    </source>
</evidence>
<gene>
    <name evidence="19" type="ORF">APT59_05580</name>
</gene>
<protein>
    <submittedName>
        <fullName evidence="19">Tyrosine protein kinase</fullName>
    </submittedName>
</protein>
<keyword evidence="5" id="KW-0808">Transferase</keyword>
<keyword evidence="11 15" id="KW-0472">Membrane</keyword>
<dbReference type="InterPro" id="IPR050445">
    <property type="entry name" value="Bact_polysacc_biosynth/exp"/>
</dbReference>
<dbReference type="InterPro" id="IPR032807">
    <property type="entry name" value="GNVR"/>
</dbReference>
<dbReference type="Gene3D" id="3.40.50.300">
    <property type="entry name" value="P-loop containing nucleotide triphosphate hydrolases"/>
    <property type="match status" value="1"/>
</dbReference>
<evidence type="ECO:0000256" key="10">
    <source>
        <dbReference type="ARBA" id="ARBA00022989"/>
    </source>
</evidence>
<evidence type="ECO:0000256" key="7">
    <source>
        <dbReference type="ARBA" id="ARBA00022741"/>
    </source>
</evidence>
<evidence type="ECO:0000313" key="20">
    <source>
        <dbReference type="Proteomes" id="UP000064137"/>
    </source>
</evidence>
<keyword evidence="7" id="KW-0547">Nucleotide-binding</keyword>